<feature type="domain" description="OmpA-like" evidence="8">
    <location>
        <begin position="396"/>
        <end position="517"/>
    </location>
</feature>
<dbReference type="OrthoDB" id="9815602at2"/>
<evidence type="ECO:0000256" key="4">
    <source>
        <dbReference type="ARBA" id="ARBA00022729"/>
    </source>
</evidence>
<dbReference type="Gene3D" id="3.40.190.10">
    <property type="entry name" value="Periplasmic binding protein-like II"/>
    <property type="match status" value="2"/>
</dbReference>
<dbReference type="InterPro" id="IPR001638">
    <property type="entry name" value="Solute-binding_3/MltF_N"/>
</dbReference>
<keyword evidence="7" id="KW-1133">Transmembrane helix</keyword>
<comment type="similarity">
    <text evidence="3">Belongs to the bacterial solute-binding protein SsuA/TauA family.</text>
</comment>
<dbReference type="InterPro" id="IPR036737">
    <property type="entry name" value="OmpA-like_sf"/>
</dbReference>
<dbReference type="SMART" id="SM00062">
    <property type="entry name" value="PBPb"/>
    <property type="match status" value="1"/>
</dbReference>
<evidence type="ECO:0000256" key="3">
    <source>
        <dbReference type="ARBA" id="ARBA00010742"/>
    </source>
</evidence>
<dbReference type="PANTHER" id="PTHR30024">
    <property type="entry name" value="ALIPHATIC SULFONATES-BINDING PROTEIN-RELATED"/>
    <property type="match status" value="1"/>
</dbReference>
<dbReference type="EMBL" id="FOAB01000005">
    <property type="protein sequence ID" value="SEL70111.1"/>
    <property type="molecule type" value="Genomic_DNA"/>
</dbReference>
<dbReference type="Pfam" id="PF13379">
    <property type="entry name" value="NMT1_2"/>
    <property type="match status" value="1"/>
</dbReference>
<feature type="transmembrane region" description="Helical" evidence="7">
    <location>
        <begin position="12"/>
        <end position="30"/>
    </location>
</feature>
<evidence type="ECO:0000256" key="5">
    <source>
        <dbReference type="ARBA" id="ARBA00023136"/>
    </source>
</evidence>
<dbReference type="CDD" id="cd07185">
    <property type="entry name" value="OmpA_C-like"/>
    <property type="match status" value="1"/>
</dbReference>
<dbReference type="GO" id="GO:0016020">
    <property type="term" value="C:membrane"/>
    <property type="evidence" value="ECO:0007669"/>
    <property type="project" value="UniProtKB-SubCell"/>
</dbReference>
<dbReference type="PRINTS" id="PR01021">
    <property type="entry name" value="OMPADOMAIN"/>
</dbReference>
<dbReference type="RefSeq" id="WP_091410130.1">
    <property type="nucleotide sequence ID" value="NZ_FOAB01000005.1"/>
</dbReference>
<accession>A0A1H7SBS9</accession>
<evidence type="ECO:0000313" key="9">
    <source>
        <dbReference type="EMBL" id="SEL70111.1"/>
    </source>
</evidence>
<keyword evidence="7" id="KW-0812">Transmembrane</keyword>
<dbReference type="PANTHER" id="PTHR30024:SF47">
    <property type="entry name" value="TAURINE-BINDING PERIPLASMIC PROTEIN"/>
    <property type="match status" value="1"/>
</dbReference>
<name>A0A1H7SBS9_AQUAM</name>
<evidence type="ECO:0000256" key="2">
    <source>
        <dbReference type="ARBA" id="ARBA00004418"/>
    </source>
</evidence>
<dbReference type="Proteomes" id="UP000198521">
    <property type="component" value="Unassembled WGS sequence"/>
</dbReference>
<organism evidence="9 10">
    <name type="scientific">Aquimarina amphilecti</name>
    <dbReference type="NCBI Taxonomy" id="1038014"/>
    <lineage>
        <taxon>Bacteria</taxon>
        <taxon>Pseudomonadati</taxon>
        <taxon>Bacteroidota</taxon>
        <taxon>Flavobacteriia</taxon>
        <taxon>Flavobacteriales</taxon>
        <taxon>Flavobacteriaceae</taxon>
        <taxon>Aquimarina</taxon>
    </lineage>
</organism>
<dbReference type="InterPro" id="IPR006665">
    <property type="entry name" value="OmpA-like"/>
</dbReference>
<evidence type="ECO:0000256" key="7">
    <source>
        <dbReference type="SAM" id="Phobius"/>
    </source>
</evidence>
<keyword evidence="10" id="KW-1185">Reference proteome</keyword>
<keyword evidence="5 6" id="KW-0472">Membrane</keyword>
<dbReference type="InterPro" id="IPR006664">
    <property type="entry name" value="OMP_bac"/>
</dbReference>
<comment type="subcellular location">
    <subcellularLocation>
        <location evidence="1">Membrane</location>
    </subcellularLocation>
    <subcellularLocation>
        <location evidence="2">Periplasm</location>
    </subcellularLocation>
</comment>
<evidence type="ECO:0000259" key="8">
    <source>
        <dbReference type="PROSITE" id="PS51123"/>
    </source>
</evidence>
<keyword evidence="4" id="KW-0732">Signal</keyword>
<sequence>MAKGRLTPFSKILIVVLIIGGLYFLLNKFVRNNPDAKEKIEELTSSSDKGETKEGYKDVINVGVVTWGGYAGGQYFNEGFKANTASRFYKDYGFKVNFEVIDDFDASRDAFKNGSIDLMWATIDAFPTEVEGLSQYQPQVVFQADWSRGGDAIVAARGINKVSDLRGKKIAVAPMTPSHSFLIWLLEASDMTTKDVQLIEVPSAIDAADSFKSNTVDAAVVWSPDDADCVAKVAGSKVLESTKNATHIIADVFVSKKEFIETHKEQLQDLYEGWMIGASELNNSDSNKRKAAKILAEGLSQPEDFCYDAINNVRLATHGDNKDFYGLNSNYTGVTGEDLYNKMKVKYNALGYSTAGAKSWRLLSTKDLVNKTSLSGASHNAEQQKQFTAVDKTLEKKESLSSKKVSISFRTGEFQLDENSKQLIDLQFTPIAKAFANARIRIEGNTDNVGSRGPNVALSKKRAQSVADYLIQQHSMPTNRFIILGNGPDKPVPGCERNQNADCKSKNRRTDFELVVD</sequence>
<protein>
    <submittedName>
        <fullName evidence="9">NitT/TauT family transport system substrate-binding protein</fullName>
    </submittedName>
</protein>
<proteinExistence type="inferred from homology"/>
<reference evidence="9 10" key="1">
    <citation type="submission" date="2016-10" db="EMBL/GenBank/DDBJ databases">
        <authorList>
            <person name="de Groot N.N."/>
        </authorList>
    </citation>
    <scope>NUCLEOTIDE SEQUENCE [LARGE SCALE GENOMIC DNA]</scope>
    <source>
        <strain evidence="9 10">DSM 25232</strain>
    </source>
</reference>
<dbReference type="AlphaFoldDB" id="A0A1H7SBS9"/>
<evidence type="ECO:0000313" key="10">
    <source>
        <dbReference type="Proteomes" id="UP000198521"/>
    </source>
</evidence>
<dbReference type="SUPFAM" id="SSF53850">
    <property type="entry name" value="Periplasmic binding protein-like II"/>
    <property type="match status" value="1"/>
</dbReference>
<gene>
    <name evidence="9" type="ORF">SAMN04487910_3103</name>
</gene>
<dbReference type="SUPFAM" id="SSF103088">
    <property type="entry name" value="OmpA-like"/>
    <property type="match status" value="1"/>
</dbReference>
<dbReference type="Pfam" id="PF00691">
    <property type="entry name" value="OmpA"/>
    <property type="match status" value="1"/>
</dbReference>
<evidence type="ECO:0000256" key="1">
    <source>
        <dbReference type="ARBA" id="ARBA00004370"/>
    </source>
</evidence>
<dbReference type="GO" id="GO:0042597">
    <property type="term" value="C:periplasmic space"/>
    <property type="evidence" value="ECO:0007669"/>
    <property type="project" value="UniProtKB-SubCell"/>
</dbReference>
<evidence type="ECO:0000256" key="6">
    <source>
        <dbReference type="PROSITE-ProRule" id="PRU00473"/>
    </source>
</evidence>
<dbReference type="Gene3D" id="3.30.1330.60">
    <property type="entry name" value="OmpA-like domain"/>
    <property type="match status" value="1"/>
</dbReference>
<dbReference type="STRING" id="1038014.SAMN04487910_3103"/>
<dbReference type="PROSITE" id="PS51123">
    <property type="entry name" value="OMPA_2"/>
    <property type="match status" value="1"/>
</dbReference>